<sequence length="495" mass="54294">MLSDYFLWSCLSLVSCKTSSGHKTAIKTRPLARLLLGFTQTMKQPVLSNGHGGRISSPSVAVRTRAPRAAAAKPIKEASSSPAPAPATPPRTRRLVRVSSKDDRVVTAAAAKPKRNKEDSEEETRRLRGEVEALRKEVERLQLLNTELECDKSGLTHQLTLARCTITRLQEQHDIHQAQTVAAQRSNQKDNAMSRPQPPKPPSPPPPPPPSSKILGRAPAPPPPPPQHGTRSTVNKATALVEMYNSLNKRDTKKAVAVGAAHHNSIVGELQNRSTHLLAIKTDVETKGEFINGLINKVHTNTYTDVEQVLTFVDWLDQQLSTLSDETGVLKHFSWPEKKADALREAAFEYRDLKCVVTEVSSLSVDDGSPTSCEATMRKISSLLDKLEKSMKRLLSLRSSAMPCYKQFGIPTEWMLDSGIASKIRVASVALAKVHMKRVLKEIMSDTGGGGGNKAALVAQSVRFTYRVHQFAGGLDSEAMRAFEELTQRSRLTTA</sequence>
<name>A0ACD6AQU5_AVESA</name>
<evidence type="ECO:0000313" key="2">
    <source>
        <dbReference type="Proteomes" id="UP001732700"/>
    </source>
</evidence>
<dbReference type="EnsemblPlants" id="AVESA.00010b.r2.UnG1407330.1">
    <property type="protein sequence ID" value="AVESA.00010b.r2.UnG1407330.1.CDS"/>
    <property type="gene ID" value="AVESA.00010b.r2.UnG1407330"/>
</dbReference>
<keyword evidence="2" id="KW-1185">Reference proteome</keyword>
<accession>A0ACD6AQU5</accession>
<organism evidence="1 2">
    <name type="scientific">Avena sativa</name>
    <name type="common">Oat</name>
    <dbReference type="NCBI Taxonomy" id="4498"/>
    <lineage>
        <taxon>Eukaryota</taxon>
        <taxon>Viridiplantae</taxon>
        <taxon>Streptophyta</taxon>
        <taxon>Embryophyta</taxon>
        <taxon>Tracheophyta</taxon>
        <taxon>Spermatophyta</taxon>
        <taxon>Magnoliopsida</taxon>
        <taxon>Liliopsida</taxon>
        <taxon>Poales</taxon>
        <taxon>Poaceae</taxon>
        <taxon>BOP clade</taxon>
        <taxon>Pooideae</taxon>
        <taxon>Poodae</taxon>
        <taxon>Poeae</taxon>
        <taxon>Poeae Chloroplast Group 1 (Aveneae type)</taxon>
        <taxon>Aveninae</taxon>
        <taxon>Avena</taxon>
    </lineage>
</organism>
<proteinExistence type="predicted"/>
<reference evidence="1" key="1">
    <citation type="submission" date="2025-09" db="UniProtKB">
        <authorList>
            <consortium name="EnsemblPlants"/>
        </authorList>
    </citation>
    <scope>IDENTIFICATION</scope>
</reference>
<protein>
    <submittedName>
        <fullName evidence="1">Uncharacterized protein</fullName>
    </submittedName>
</protein>
<evidence type="ECO:0000313" key="1">
    <source>
        <dbReference type="EnsemblPlants" id="AVESA.00010b.r2.UnG1407330.1.CDS"/>
    </source>
</evidence>
<dbReference type="Proteomes" id="UP001732700">
    <property type="component" value="Unassembled WGS sequence"/>
</dbReference>